<dbReference type="InterPro" id="IPR050204">
    <property type="entry name" value="AraC_XylS_family_regulators"/>
</dbReference>
<keyword evidence="3" id="KW-0804">Transcription</keyword>
<dbReference type="PANTHER" id="PTHR46796:SF6">
    <property type="entry name" value="ARAC SUBFAMILY"/>
    <property type="match status" value="1"/>
</dbReference>
<keyword evidence="1" id="KW-0805">Transcription regulation</keyword>
<proteinExistence type="predicted"/>
<evidence type="ECO:0000313" key="7">
    <source>
        <dbReference type="Proteomes" id="UP000468531"/>
    </source>
</evidence>
<dbReference type="Pfam" id="PF14525">
    <property type="entry name" value="AraC_binding_2"/>
    <property type="match status" value="1"/>
</dbReference>
<evidence type="ECO:0000259" key="5">
    <source>
        <dbReference type="PROSITE" id="PS01124"/>
    </source>
</evidence>
<dbReference type="InterPro" id="IPR018060">
    <property type="entry name" value="HTH_AraC"/>
</dbReference>
<feature type="region of interest" description="Disordered" evidence="4">
    <location>
        <begin position="313"/>
        <end position="353"/>
    </location>
</feature>
<dbReference type="PANTHER" id="PTHR46796">
    <property type="entry name" value="HTH-TYPE TRANSCRIPTIONAL ACTIVATOR RHAS-RELATED"/>
    <property type="match status" value="1"/>
</dbReference>
<dbReference type="PRINTS" id="PR00032">
    <property type="entry name" value="HTHARAC"/>
</dbReference>
<comment type="caution">
    <text evidence="6">The sequence shown here is derived from an EMBL/GenBank/DDBJ whole genome shotgun (WGS) entry which is preliminary data.</text>
</comment>
<feature type="compositionally biased region" description="Basic and acidic residues" evidence="4">
    <location>
        <begin position="333"/>
        <end position="353"/>
    </location>
</feature>
<dbReference type="SUPFAM" id="SSF46689">
    <property type="entry name" value="Homeodomain-like"/>
    <property type="match status" value="1"/>
</dbReference>
<dbReference type="InterPro" id="IPR018062">
    <property type="entry name" value="HTH_AraC-typ_CS"/>
</dbReference>
<protein>
    <submittedName>
        <fullName evidence="6">Helix-turn-helix domain-containing protein</fullName>
    </submittedName>
</protein>
<dbReference type="PROSITE" id="PS00041">
    <property type="entry name" value="HTH_ARAC_FAMILY_1"/>
    <property type="match status" value="1"/>
</dbReference>
<evidence type="ECO:0000256" key="2">
    <source>
        <dbReference type="ARBA" id="ARBA00023125"/>
    </source>
</evidence>
<organism evidence="6 7">
    <name type="scientific">Bradyrhizobium uaiense</name>
    <dbReference type="NCBI Taxonomy" id="2594946"/>
    <lineage>
        <taxon>Bacteria</taxon>
        <taxon>Pseudomonadati</taxon>
        <taxon>Pseudomonadota</taxon>
        <taxon>Alphaproteobacteria</taxon>
        <taxon>Hyphomicrobiales</taxon>
        <taxon>Nitrobacteraceae</taxon>
        <taxon>Bradyrhizobium</taxon>
    </lineage>
</organism>
<keyword evidence="2" id="KW-0238">DNA-binding</keyword>
<dbReference type="EMBL" id="VKHP01000123">
    <property type="protein sequence ID" value="NEU99265.1"/>
    <property type="molecule type" value="Genomic_DNA"/>
</dbReference>
<dbReference type="Pfam" id="PF12833">
    <property type="entry name" value="HTH_18"/>
    <property type="match status" value="1"/>
</dbReference>
<dbReference type="GO" id="GO:0043565">
    <property type="term" value="F:sequence-specific DNA binding"/>
    <property type="evidence" value="ECO:0007669"/>
    <property type="project" value="InterPro"/>
</dbReference>
<evidence type="ECO:0000313" key="6">
    <source>
        <dbReference type="EMBL" id="NEU99265.1"/>
    </source>
</evidence>
<sequence length="353" mass="38313">MTSTANDVALSRFSLEDFAEQDRMAAWRDLYGRLVLRADLAPLQDHSLHADVTVRMLPGLSITSAIMSAFRYERGAEQLADGNDGLVLVMGSHDAMMVQHGREVTWSAGDALLVSSADPVAMVCPAPAKILCLHVPRPALAPLVSSVDSSVMQPIARSTEALKLLVSYVGALQEDYALATPQLRHHVASHVHDLIAVALGATRDAAALAHGRGVRAARLRAIKADIIDHLNHGNLTVAAVARRHAVTPRQVQRMFEDDGTTFSQFVLGRRLARAHRLLVNPRYADRPVSAVAFEVGFGDVSYFNRTFRRQYGAPPSDVRESARSGPINGTPSRTREGHLIGAPARRDGVRPPE</sequence>
<dbReference type="RefSeq" id="WP_163158294.1">
    <property type="nucleotide sequence ID" value="NZ_VKHP01000123.1"/>
</dbReference>
<gene>
    <name evidence="6" type="ORF">FNJ47_26425</name>
</gene>
<dbReference type="InterPro" id="IPR020449">
    <property type="entry name" value="Tscrpt_reg_AraC-type_HTH"/>
</dbReference>
<evidence type="ECO:0000256" key="3">
    <source>
        <dbReference type="ARBA" id="ARBA00023163"/>
    </source>
</evidence>
<reference evidence="6 7" key="1">
    <citation type="journal article" date="2020" name="Arch. Microbiol.">
        <title>Bradyrhizobium uaiense sp. nov., a new highly efficient cowpea symbiont.</title>
        <authorList>
            <person name="Cabral Michel D."/>
            <person name="Azarias Guimaraes A."/>
            <person name="Martins da Costa E."/>
            <person name="Soares de Carvalho T."/>
            <person name="Balsanelli E."/>
            <person name="Willems A."/>
            <person name="Maltempi de Souza E."/>
            <person name="de Souza Moreira F.M."/>
        </authorList>
    </citation>
    <scope>NUCLEOTIDE SEQUENCE [LARGE SCALE GENOMIC DNA]</scope>
    <source>
        <strain evidence="6 7">UFLA 03-164</strain>
    </source>
</reference>
<dbReference type="InterPro" id="IPR035418">
    <property type="entry name" value="AraC-bd_2"/>
</dbReference>
<feature type="domain" description="HTH araC/xylS-type" evidence="5">
    <location>
        <begin position="220"/>
        <end position="321"/>
    </location>
</feature>
<accession>A0A6P1BLF3</accession>
<dbReference type="AlphaFoldDB" id="A0A6P1BLF3"/>
<dbReference type="PROSITE" id="PS01124">
    <property type="entry name" value="HTH_ARAC_FAMILY_2"/>
    <property type="match status" value="1"/>
</dbReference>
<dbReference type="Gene3D" id="1.10.10.60">
    <property type="entry name" value="Homeodomain-like"/>
    <property type="match status" value="1"/>
</dbReference>
<dbReference type="GO" id="GO:0003700">
    <property type="term" value="F:DNA-binding transcription factor activity"/>
    <property type="evidence" value="ECO:0007669"/>
    <property type="project" value="InterPro"/>
</dbReference>
<dbReference type="SMART" id="SM00342">
    <property type="entry name" value="HTH_ARAC"/>
    <property type="match status" value="1"/>
</dbReference>
<dbReference type="Proteomes" id="UP000468531">
    <property type="component" value="Unassembled WGS sequence"/>
</dbReference>
<evidence type="ECO:0000256" key="4">
    <source>
        <dbReference type="SAM" id="MobiDB-lite"/>
    </source>
</evidence>
<keyword evidence="7" id="KW-1185">Reference proteome</keyword>
<dbReference type="InterPro" id="IPR009057">
    <property type="entry name" value="Homeodomain-like_sf"/>
</dbReference>
<name>A0A6P1BLF3_9BRAD</name>
<evidence type="ECO:0000256" key="1">
    <source>
        <dbReference type="ARBA" id="ARBA00023015"/>
    </source>
</evidence>